<accession>A0A7J0FKC0</accession>
<feature type="compositionally biased region" description="Polar residues" evidence="1">
    <location>
        <begin position="74"/>
        <end position="84"/>
    </location>
</feature>
<gene>
    <name evidence="2" type="ORF">Acr_12g0011400</name>
</gene>
<dbReference type="EMBL" id="BJWL01000012">
    <property type="protein sequence ID" value="GFY98599.1"/>
    <property type="molecule type" value="Genomic_DNA"/>
</dbReference>
<feature type="region of interest" description="Disordered" evidence="1">
    <location>
        <begin position="72"/>
        <end position="106"/>
    </location>
</feature>
<evidence type="ECO:0000313" key="3">
    <source>
        <dbReference type="Proteomes" id="UP000585474"/>
    </source>
</evidence>
<proteinExistence type="predicted"/>
<dbReference type="AlphaFoldDB" id="A0A7J0FKC0"/>
<evidence type="ECO:0000313" key="2">
    <source>
        <dbReference type="EMBL" id="GFY98599.1"/>
    </source>
</evidence>
<sequence length="123" mass="13091">MGLLRKDDLPSSLHGVNVVTDAVSTLDINAIADSNPKPTAEQISISDTVHCKCGMPLCICEAPAPSKDAVILQNKRTSSSTGPTNPKAKKTDTIPKNRGSSSNSQQLYVSSELFDLHSVLLEE</sequence>
<protein>
    <submittedName>
        <fullName evidence="2">Uncharacterized protein</fullName>
    </submittedName>
</protein>
<keyword evidence="3" id="KW-1185">Reference proteome</keyword>
<name>A0A7J0FKC0_9ERIC</name>
<evidence type="ECO:0000256" key="1">
    <source>
        <dbReference type="SAM" id="MobiDB-lite"/>
    </source>
</evidence>
<reference evidence="2 3" key="1">
    <citation type="submission" date="2019-07" db="EMBL/GenBank/DDBJ databases">
        <title>De Novo Assembly of kiwifruit Actinidia rufa.</title>
        <authorList>
            <person name="Sugita-Konishi S."/>
            <person name="Sato K."/>
            <person name="Mori E."/>
            <person name="Abe Y."/>
            <person name="Kisaki G."/>
            <person name="Hamano K."/>
            <person name="Suezawa K."/>
            <person name="Otani M."/>
            <person name="Fukuda T."/>
            <person name="Manabe T."/>
            <person name="Gomi K."/>
            <person name="Tabuchi M."/>
            <person name="Akimitsu K."/>
            <person name="Kataoka I."/>
        </authorList>
    </citation>
    <scope>NUCLEOTIDE SEQUENCE [LARGE SCALE GENOMIC DNA]</scope>
    <source>
        <strain evidence="3">cv. Fuchu</strain>
    </source>
</reference>
<organism evidence="2 3">
    <name type="scientific">Actinidia rufa</name>
    <dbReference type="NCBI Taxonomy" id="165716"/>
    <lineage>
        <taxon>Eukaryota</taxon>
        <taxon>Viridiplantae</taxon>
        <taxon>Streptophyta</taxon>
        <taxon>Embryophyta</taxon>
        <taxon>Tracheophyta</taxon>
        <taxon>Spermatophyta</taxon>
        <taxon>Magnoliopsida</taxon>
        <taxon>eudicotyledons</taxon>
        <taxon>Gunneridae</taxon>
        <taxon>Pentapetalae</taxon>
        <taxon>asterids</taxon>
        <taxon>Ericales</taxon>
        <taxon>Actinidiaceae</taxon>
        <taxon>Actinidia</taxon>
    </lineage>
</organism>
<dbReference type="OrthoDB" id="194358at2759"/>
<comment type="caution">
    <text evidence="2">The sequence shown here is derived from an EMBL/GenBank/DDBJ whole genome shotgun (WGS) entry which is preliminary data.</text>
</comment>
<dbReference type="Proteomes" id="UP000585474">
    <property type="component" value="Unassembled WGS sequence"/>
</dbReference>